<dbReference type="AlphaFoldDB" id="A0A0H5C028"/>
<proteinExistence type="predicted"/>
<gene>
    <name evidence="1" type="ORF">BN1211_1149</name>
</gene>
<dbReference type="EMBL" id="CDQK01000001">
    <property type="protein sequence ID" value="CEP21125.1"/>
    <property type="molecule type" value="Genomic_DNA"/>
</dbReference>
<sequence>MCQYSQAELSRYTGKSCGQSQVLEVQFLDDGSYDSIWASYRCQSDQCWDYLRVTVFLIEP</sequence>
<name>A0A0H5C028_CYBJN</name>
<protein>
    <submittedName>
        <fullName evidence="1">Uncharacterized protein</fullName>
    </submittedName>
</protein>
<reference evidence="2" key="1">
    <citation type="journal article" date="2015" name="J. Biotechnol.">
        <title>The structure of the Cyberlindnera jadinii genome and its relation to Candida utilis analyzed by the occurrence of single nucleotide polymorphisms.</title>
        <authorList>
            <person name="Rupp O."/>
            <person name="Brinkrolf K."/>
            <person name="Buerth C."/>
            <person name="Kunigo M."/>
            <person name="Schneider J."/>
            <person name="Jaenicke S."/>
            <person name="Goesmann A."/>
            <person name="Puehler A."/>
            <person name="Jaeger K.-E."/>
            <person name="Ernst J.F."/>
        </authorList>
    </citation>
    <scope>NUCLEOTIDE SEQUENCE [LARGE SCALE GENOMIC DNA]</scope>
    <source>
        <strain evidence="2">ATCC 18201 / CBS 1600 / BCRC 20928 / JCM 3617 / NBRC 0987 / NRRL Y-1542</strain>
    </source>
</reference>
<accession>A0A0H5C028</accession>
<evidence type="ECO:0000313" key="1">
    <source>
        <dbReference type="EMBL" id="CEP21125.1"/>
    </source>
</evidence>
<dbReference type="Proteomes" id="UP000038830">
    <property type="component" value="Unassembled WGS sequence"/>
</dbReference>
<organism evidence="1 2">
    <name type="scientific">Cyberlindnera jadinii (strain ATCC 18201 / CBS 1600 / BCRC 20928 / JCM 3617 / NBRC 0987 / NRRL Y-1542)</name>
    <name type="common">Torula yeast</name>
    <name type="synonym">Candida utilis</name>
    <dbReference type="NCBI Taxonomy" id="983966"/>
    <lineage>
        <taxon>Eukaryota</taxon>
        <taxon>Fungi</taxon>
        <taxon>Dikarya</taxon>
        <taxon>Ascomycota</taxon>
        <taxon>Saccharomycotina</taxon>
        <taxon>Saccharomycetes</taxon>
        <taxon>Phaffomycetales</taxon>
        <taxon>Phaffomycetaceae</taxon>
        <taxon>Cyberlindnera</taxon>
    </lineage>
</organism>
<evidence type="ECO:0000313" key="2">
    <source>
        <dbReference type="Proteomes" id="UP000038830"/>
    </source>
</evidence>